<proteinExistence type="predicted"/>
<reference evidence="8" key="1">
    <citation type="submission" date="2019-06" db="EMBL/GenBank/DDBJ databases">
        <authorList>
            <consortium name="Wellcome Sanger Institute Data Sharing"/>
        </authorList>
    </citation>
    <scope>NUCLEOTIDE SEQUENCE [LARGE SCALE GENOMIC DNA]</scope>
</reference>
<dbReference type="InterPro" id="IPR035914">
    <property type="entry name" value="Sperma_CUB_dom_sf"/>
</dbReference>
<evidence type="ECO:0000259" key="6">
    <source>
        <dbReference type="PROSITE" id="PS01180"/>
    </source>
</evidence>
<feature type="signal peptide" evidence="5">
    <location>
        <begin position="1"/>
        <end position="41"/>
    </location>
</feature>
<dbReference type="Pfam" id="PF00431">
    <property type="entry name" value="CUB"/>
    <property type="match status" value="1"/>
</dbReference>
<evidence type="ECO:0000256" key="5">
    <source>
        <dbReference type="SAM" id="SignalP"/>
    </source>
</evidence>
<dbReference type="FunFam" id="2.10.25.10:FF:000860">
    <property type="entry name" value="Attractin"/>
    <property type="match status" value="1"/>
</dbReference>
<dbReference type="SUPFAM" id="SSF49854">
    <property type="entry name" value="Spermadhesin, CUB domain"/>
    <property type="match status" value="1"/>
</dbReference>
<reference evidence="8" key="3">
    <citation type="submission" date="2025-09" db="UniProtKB">
        <authorList>
            <consortium name="Ensembl"/>
        </authorList>
    </citation>
    <scope>IDENTIFICATION</scope>
</reference>
<dbReference type="AlphaFoldDB" id="A0A672GRT0"/>
<dbReference type="PANTHER" id="PTHR46376:SF2">
    <property type="entry name" value="DISTRACTED, ISOFORM B"/>
    <property type="match status" value="1"/>
</dbReference>
<keyword evidence="3 4" id="KW-1015">Disulfide bond</keyword>
<dbReference type="Ensembl" id="ENSSFAT00005020478.1">
    <property type="protein sequence ID" value="ENSSFAP00005019695.1"/>
    <property type="gene ID" value="ENSSFAG00005010268.1"/>
</dbReference>
<evidence type="ECO:0000259" key="7">
    <source>
        <dbReference type="PROSITE" id="PS50026"/>
    </source>
</evidence>
<dbReference type="Gene3D" id="2.60.120.290">
    <property type="entry name" value="Spermadhesin, CUB domain"/>
    <property type="match status" value="1"/>
</dbReference>
<feature type="disulfide bond" evidence="4">
    <location>
        <begin position="218"/>
        <end position="227"/>
    </location>
</feature>
<protein>
    <submittedName>
        <fullName evidence="8">Attractin like 1</fullName>
    </submittedName>
</protein>
<dbReference type="FunFam" id="2.60.120.290:FF:000008">
    <property type="entry name" value="Attractin like 1"/>
    <property type="match status" value="1"/>
</dbReference>
<feature type="domain" description="EGF-like" evidence="7">
    <location>
        <begin position="190"/>
        <end position="228"/>
    </location>
</feature>
<feature type="domain" description="CUB" evidence="6">
    <location>
        <begin position="76"/>
        <end position="192"/>
    </location>
</feature>
<accession>A0A672GRT0</accession>
<gene>
    <name evidence="8" type="primary">LOC115399169</name>
</gene>
<dbReference type="InterPro" id="IPR051568">
    <property type="entry name" value="LZTR1/Attractin"/>
</dbReference>
<dbReference type="SMART" id="SM00042">
    <property type="entry name" value="CUB"/>
    <property type="match status" value="1"/>
</dbReference>
<evidence type="ECO:0000256" key="4">
    <source>
        <dbReference type="PROSITE-ProRule" id="PRU00076"/>
    </source>
</evidence>
<comment type="caution">
    <text evidence="4">Lacks conserved residue(s) required for the propagation of feature annotation.</text>
</comment>
<dbReference type="Proteomes" id="UP000472267">
    <property type="component" value="Chromosome 13"/>
</dbReference>
<keyword evidence="5" id="KW-0732">Signal</keyword>
<evidence type="ECO:0000256" key="1">
    <source>
        <dbReference type="ARBA" id="ARBA00022441"/>
    </source>
</evidence>
<dbReference type="PROSITE" id="PS01180">
    <property type="entry name" value="CUB"/>
    <property type="match status" value="1"/>
</dbReference>
<dbReference type="GO" id="GO:0005794">
    <property type="term" value="C:Golgi apparatus"/>
    <property type="evidence" value="ECO:0007669"/>
    <property type="project" value="TreeGrafter"/>
</dbReference>
<dbReference type="Pfam" id="PF23106">
    <property type="entry name" value="EGF_Teneurin"/>
    <property type="match status" value="1"/>
</dbReference>
<keyword evidence="2" id="KW-0677">Repeat</keyword>
<evidence type="ECO:0000256" key="3">
    <source>
        <dbReference type="ARBA" id="ARBA00023157"/>
    </source>
</evidence>
<name>A0A672GRT0_SALFA</name>
<dbReference type="Gene3D" id="2.10.25.10">
    <property type="entry name" value="Laminin"/>
    <property type="match status" value="1"/>
</dbReference>
<feature type="chain" id="PRO_5025392470" evidence="5">
    <location>
        <begin position="42"/>
        <end position="384"/>
    </location>
</feature>
<dbReference type="PROSITE" id="PS50026">
    <property type="entry name" value="EGF_3"/>
    <property type="match status" value="1"/>
</dbReference>
<evidence type="ECO:0000313" key="9">
    <source>
        <dbReference type="Proteomes" id="UP000472267"/>
    </source>
</evidence>
<dbReference type="InterPro" id="IPR000742">
    <property type="entry name" value="EGF"/>
</dbReference>
<dbReference type="PANTHER" id="PTHR46376">
    <property type="entry name" value="LEUCINE-ZIPPER-LIKE TRANSCRIPTIONAL REGULATOR 1"/>
    <property type="match status" value="1"/>
</dbReference>
<dbReference type="PROSITE" id="PS00022">
    <property type="entry name" value="EGF_1"/>
    <property type="match status" value="1"/>
</dbReference>
<reference evidence="8" key="2">
    <citation type="submission" date="2025-08" db="UniProtKB">
        <authorList>
            <consortium name="Ensembl"/>
        </authorList>
    </citation>
    <scope>IDENTIFICATION</scope>
</reference>
<keyword evidence="1" id="KW-0880">Kelch repeat</keyword>
<keyword evidence="9" id="KW-1185">Reference proteome</keyword>
<evidence type="ECO:0000313" key="8">
    <source>
        <dbReference type="Ensembl" id="ENSSFAP00005019695.1"/>
    </source>
</evidence>
<dbReference type="InterPro" id="IPR000859">
    <property type="entry name" value="CUB_dom"/>
</dbReference>
<dbReference type="SMART" id="SM00181">
    <property type="entry name" value="EGF"/>
    <property type="match status" value="2"/>
</dbReference>
<feature type="disulfide bond" evidence="4">
    <location>
        <begin position="194"/>
        <end position="204"/>
    </location>
</feature>
<organism evidence="8 9">
    <name type="scientific">Salarias fasciatus</name>
    <name type="common">Jewelled blenny</name>
    <name type="synonym">Blennius fasciatus</name>
    <dbReference type="NCBI Taxonomy" id="181472"/>
    <lineage>
        <taxon>Eukaryota</taxon>
        <taxon>Metazoa</taxon>
        <taxon>Chordata</taxon>
        <taxon>Craniata</taxon>
        <taxon>Vertebrata</taxon>
        <taxon>Euteleostomi</taxon>
        <taxon>Actinopterygii</taxon>
        <taxon>Neopterygii</taxon>
        <taxon>Teleostei</taxon>
        <taxon>Neoteleostei</taxon>
        <taxon>Acanthomorphata</taxon>
        <taxon>Ovalentaria</taxon>
        <taxon>Blenniimorphae</taxon>
        <taxon>Blenniiformes</taxon>
        <taxon>Blennioidei</taxon>
        <taxon>Blenniidae</taxon>
        <taxon>Salariinae</taxon>
        <taxon>Salarias</taxon>
    </lineage>
</organism>
<sequence>MGEAAGAHVCAWSGPTRRSVQDARVYLGILMLLHLVLRAEASSASKSCEKSCFSGTCVNGTCVCDHGWVGDQCQHCQGRFKLTDLSGSLTDGPVNYKYKTKCTWLIEGFPNAVLRLRFNHFATECSWDHMYVFDGDSIYAPLIAVFSGLVVPESRGNETVPEVVTNSGYALLHFFSDAAYNLTGFDIAYSINSCPNNCSGHGRCSTANSAAGRVYCECDKYWKGDACDIPYCRDNCGSPDHGYCDLTGEKLCVCNDSWQGPDCSLSVPSTEAFWVLPSIKPSTQSLGRASHRALVHSGLMWVVGGFSFNYSNYHMVLNAEQLTTRPGPNTGTERPPVFVRKESFNSEGRRQNEDGCLFLSECLEMICSLQLVSDPRSFHFRLSL</sequence>
<dbReference type="CDD" id="cd00041">
    <property type="entry name" value="CUB"/>
    <property type="match status" value="1"/>
</dbReference>
<evidence type="ECO:0000256" key="2">
    <source>
        <dbReference type="ARBA" id="ARBA00022737"/>
    </source>
</evidence>
<keyword evidence="4" id="KW-0245">EGF-like domain</keyword>